<dbReference type="RefSeq" id="WP_152886268.1">
    <property type="nucleotide sequence ID" value="NZ_VJZD01000026.1"/>
</dbReference>
<gene>
    <name evidence="1" type="ORF">FNH09_09220</name>
</gene>
<accession>A0A5N8V9Z7</accession>
<evidence type="ECO:0000313" key="1">
    <source>
        <dbReference type="EMBL" id="MPY31472.1"/>
    </source>
</evidence>
<organism evidence="1 2">
    <name type="scientific">Streptomyces adustus</name>
    <dbReference type="NCBI Taxonomy" id="1609272"/>
    <lineage>
        <taxon>Bacteria</taxon>
        <taxon>Bacillati</taxon>
        <taxon>Actinomycetota</taxon>
        <taxon>Actinomycetes</taxon>
        <taxon>Kitasatosporales</taxon>
        <taxon>Streptomycetaceae</taxon>
        <taxon>Streptomyces</taxon>
    </lineage>
</organism>
<comment type="caution">
    <text evidence="1">The sequence shown here is derived from an EMBL/GenBank/DDBJ whole genome shotgun (WGS) entry which is preliminary data.</text>
</comment>
<protein>
    <submittedName>
        <fullName evidence="1">Uncharacterized protein</fullName>
    </submittedName>
</protein>
<proteinExistence type="predicted"/>
<dbReference type="AlphaFoldDB" id="A0A5N8V9Z7"/>
<evidence type="ECO:0000313" key="2">
    <source>
        <dbReference type="Proteomes" id="UP000325849"/>
    </source>
</evidence>
<dbReference type="Proteomes" id="UP000325849">
    <property type="component" value="Unassembled WGS sequence"/>
</dbReference>
<name>A0A5N8V9Z7_9ACTN</name>
<dbReference type="EMBL" id="VJZD01000026">
    <property type="protein sequence ID" value="MPY31472.1"/>
    <property type="molecule type" value="Genomic_DNA"/>
</dbReference>
<reference evidence="1 2" key="1">
    <citation type="submission" date="2019-07" db="EMBL/GenBank/DDBJ databases">
        <title>New species of Amycolatopsis and Streptomyces.</title>
        <authorList>
            <person name="Duangmal K."/>
            <person name="Teo W.F.A."/>
            <person name="Lipun K."/>
        </authorList>
    </citation>
    <scope>NUCLEOTIDE SEQUENCE [LARGE SCALE GENOMIC DNA]</scope>
    <source>
        <strain evidence="1 2">NBRC 109810</strain>
    </source>
</reference>
<keyword evidence="2" id="KW-1185">Reference proteome</keyword>
<sequence>MRRATSALARVEDRSAEARVRHQEFLSQFDEAGTLPTARYQQLWHLCTSTAFARAASCEAELWLQIGAASAAHRVAARHADRLGVCGEECVLAVLDLLTRPVTRRPAAAAASGPAAVPPLPAQALPAGAPKVSVSLSQPLEVISPEAEERLVVVAGHYRPDCGVAGVAWVGDGRSISTRVEARAHVDAMVLSIVEAAEASAGEEPVFLASAEPVSPRDGYRCPDTTAASCVS</sequence>